<organism evidence="9 10">
    <name type="scientific">Priapulus caudatus</name>
    <name type="common">Priapulid worm</name>
    <dbReference type="NCBI Taxonomy" id="37621"/>
    <lineage>
        <taxon>Eukaryota</taxon>
        <taxon>Metazoa</taxon>
        <taxon>Ecdysozoa</taxon>
        <taxon>Scalidophora</taxon>
        <taxon>Priapulida</taxon>
        <taxon>Priapulimorpha</taxon>
        <taxon>Priapulimorphida</taxon>
        <taxon>Priapulidae</taxon>
        <taxon>Priapulus</taxon>
    </lineage>
</organism>
<keyword evidence="9" id="KW-1185">Reference proteome</keyword>
<keyword evidence="7" id="KW-0472">Membrane</keyword>
<gene>
    <name evidence="10" type="primary">LOC106808222</name>
</gene>
<name>A0ABM1E2A6_PRICU</name>
<dbReference type="GeneID" id="106808222"/>
<dbReference type="PANTHER" id="PTHR31658:SF0">
    <property type="entry name" value="CONSERVED OLIGOMERIC GOLGI COMPLEX SUBUNIT 1"/>
    <property type="match status" value="1"/>
</dbReference>
<evidence type="ECO:0000313" key="10">
    <source>
        <dbReference type="RefSeq" id="XP_014666327.1"/>
    </source>
</evidence>
<keyword evidence="6" id="KW-0333">Golgi apparatus</keyword>
<reference evidence="10" key="1">
    <citation type="submission" date="2025-08" db="UniProtKB">
        <authorList>
            <consortium name="RefSeq"/>
        </authorList>
    </citation>
    <scope>IDENTIFICATION</scope>
</reference>
<dbReference type="PANTHER" id="PTHR31658">
    <property type="entry name" value="CONSERVED OLIGOMERIC GOLGI COMPLEX SUBUNIT 1"/>
    <property type="match status" value="1"/>
</dbReference>
<keyword evidence="4" id="KW-0813">Transport</keyword>
<dbReference type="Pfam" id="PF08700">
    <property type="entry name" value="VPS51_Exo84_N"/>
    <property type="match status" value="1"/>
</dbReference>
<sequence length="989" mass="109482">MAATTKISDMSVTDPITIFEKYTIDEVRNLEKGIRAEIEKKKEDLRQMVGERYRDLIEAADTIKDMKKSAEQVVQSIRSMQARCELLAQQVPQGKGRSAKFFKPPQRVYKESHFYAVAAQIKLLLDIPEKIWATVDAADYLRATQLYLLARHIHTGLHLDSTSPQSAHILAHFPVLSRQWSAISQFKPAILQGCRQMLSDASVSQQVTTDCLCAILLLEDSTPRQMFAEFLLARAAAIRRLFSGGHQVASIRSLVCDVATLVPTTTRQIRSIFYSGEADDAAGEPNLLLATLARVTDSDQLVSGWSAGAPFLKHLPASVTDFRPVLRAPAARIKPGYLQQSCQQWINACLQDVRGSVAGQLAHVDTVRALAGMRDAAWQALRRESSACGGGWEATCADVLARCLDVWAEFLRPLFLARVQEIIKCTLETIIDSVQHTLSAAQRDITERTGDKLLEFETNVLRYVWTESAGDMPANVGWQAALSRSDRNSGALLMKSKALTPFVQKVCQQMEQQLQQLLVDVNSYLTADDSTERAREKLALYKEEAEKEAPSLQRFDETEDADSVMSHQQAVCRECLSRLLDHINEELERGGQELSLTESRCGSYRKISSLLLLGRFCTGLAELSPSLQQCLTKAGPRTGHEGSPLLRILSTSKLQSKSKDEEEQQQQEEEVWQHSRAALTDTWLRACRLWADHTAAALVATLRSSLLDARGAPALLRQTPVWENIEIQEEAEEGETVSSIIRVPAQASWYIHTLLSDLCMQINQVGGHAFNRSVLQEVVRKTADGVIAAYERLRDVRGGASKGDAAATRLSQTRALQLLFDIRFVSSILVGRDDSEVGKALSERVERLTDEVESHIDPFDLDVFAPHIRNNLSRHVQRCQVMLGAVTGLDRLGLYASTRALSSGGQEQHNVLLLSASAGVRFPLLPVSSQHPPPLIDYLTPQSPLAKSQSVPSMVDSVDDASSTDSQSIHRSATSFFEAMSTSWFGGGR</sequence>
<evidence type="ECO:0000256" key="2">
    <source>
        <dbReference type="ARBA" id="ARBA00006653"/>
    </source>
</evidence>
<dbReference type="Proteomes" id="UP000695022">
    <property type="component" value="Unplaced"/>
</dbReference>
<evidence type="ECO:0000256" key="3">
    <source>
        <dbReference type="ARBA" id="ARBA00020978"/>
    </source>
</evidence>
<feature type="compositionally biased region" description="Low complexity" evidence="8">
    <location>
        <begin position="948"/>
        <end position="966"/>
    </location>
</feature>
<evidence type="ECO:0000256" key="8">
    <source>
        <dbReference type="SAM" id="MobiDB-lite"/>
    </source>
</evidence>
<evidence type="ECO:0000313" key="9">
    <source>
        <dbReference type="Proteomes" id="UP000695022"/>
    </source>
</evidence>
<evidence type="ECO:0000256" key="7">
    <source>
        <dbReference type="ARBA" id="ARBA00023136"/>
    </source>
</evidence>
<comment type="similarity">
    <text evidence="2">Belongs to the COG1 family.</text>
</comment>
<comment type="subcellular location">
    <subcellularLocation>
        <location evidence="1">Golgi apparatus membrane</location>
        <topology evidence="1">Peripheral membrane protein</topology>
    </subcellularLocation>
</comment>
<keyword evidence="5" id="KW-0653">Protein transport</keyword>
<proteinExistence type="inferred from homology"/>
<evidence type="ECO:0000256" key="1">
    <source>
        <dbReference type="ARBA" id="ARBA00004395"/>
    </source>
</evidence>
<protein>
    <recommendedName>
        <fullName evidence="3">Conserved oligomeric Golgi complex subunit 1</fullName>
    </recommendedName>
</protein>
<evidence type="ECO:0000256" key="6">
    <source>
        <dbReference type="ARBA" id="ARBA00023034"/>
    </source>
</evidence>
<feature type="region of interest" description="Disordered" evidence="8">
    <location>
        <begin position="947"/>
        <end position="966"/>
    </location>
</feature>
<evidence type="ECO:0000256" key="4">
    <source>
        <dbReference type="ARBA" id="ARBA00022448"/>
    </source>
</evidence>
<evidence type="ECO:0000256" key="5">
    <source>
        <dbReference type="ARBA" id="ARBA00022927"/>
    </source>
</evidence>
<accession>A0ABM1E2A6</accession>
<dbReference type="RefSeq" id="XP_014666327.1">
    <property type="nucleotide sequence ID" value="XM_014810841.1"/>
</dbReference>
<dbReference type="InterPro" id="IPR033370">
    <property type="entry name" value="COG1"/>
</dbReference>